<dbReference type="OrthoDB" id="67700at2759"/>
<sequence length="247" mass="28022">MCWVLVRSRGGETQKAPGHVLTLVEPWGAHSMEGAHSTEGIVLWRDHFAEGLVSWTAYSCGGNSLRGEGDSHHGGLKHIFQAWVSRDCYSMELVSRVRYMFASFWNRNHALRALQRAVNNFHAMVEAEKKEKEQSALRAHSSSVRGSKRRAKIPEESVPKTLKFQPFIKEEVLVAIYNDVFPSTAEQFFDLLLNDGSSYINEYRAVRKDTNLTLTLPHILLSAIQVSEQELDPFKGRAHGESQCWHN</sequence>
<dbReference type="InterPro" id="IPR044655">
    <property type="entry name" value="BAGP1-like"/>
</dbReference>
<accession>A0A7J0E848</accession>
<reference evidence="2 3" key="1">
    <citation type="submission" date="2019-07" db="EMBL/GenBank/DDBJ databases">
        <title>De Novo Assembly of kiwifruit Actinidia rufa.</title>
        <authorList>
            <person name="Sugita-Konishi S."/>
            <person name="Sato K."/>
            <person name="Mori E."/>
            <person name="Abe Y."/>
            <person name="Kisaki G."/>
            <person name="Hamano K."/>
            <person name="Suezawa K."/>
            <person name="Otani M."/>
            <person name="Fukuda T."/>
            <person name="Manabe T."/>
            <person name="Gomi K."/>
            <person name="Tabuchi M."/>
            <person name="Akimitsu K."/>
            <person name="Kataoka I."/>
        </authorList>
    </citation>
    <scope>NUCLEOTIDE SEQUENCE [LARGE SCALE GENOMIC DNA]</scope>
    <source>
        <strain evidence="3">cv. Fuchu</strain>
    </source>
</reference>
<dbReference type="PANTHER" id="PTHR47038:SF1">
    <property type="entry name" value="BAG-ASSOCIATED GRAM PROTEIN 1"/>
    <property type="match status" value="1"/>
</dbReference>
<dbReference type="PANTHER" id="PTHR47038">
    <property type="entry name" value="BAG-ASSOCIATED GRAM PROTEIN 1"/>
    <property type="match status" value="1"/>
</dbReference>
<evidence type="ECO:0000313" key="2">
    <source>
        <dbReference type="EMBL" id="GFY82545.1"/>
    </source>
</evidence>
<gene>
    <name evidence="2" type="ORF">Acr_02g0007850</name>
</gene>
<organism evidence="2 3">
    <name type="scientific">Actinidia rufa</name>
    <dbReference type="NCBI Taxonomy" id="165716"/>
    <lineage>
        <taxon>Eukaryota</taxon>
        <taxon>Viridiplantae</taxon>
        <taxon>Streptophyta</taxon>
        <taxon>Embryophyta</taxon>
        <taxon>Tracheophyta</taxon>
        <taxon>Spermatophyta</taxon>
        <taxon>Magnoliopsida</taxon>
        <taxon>eudicotyledons</taxon>
        <taxon>Gunneridae</taxon>
        <taxon>Pentapetalae</taxon>
        <taxon>asterids</taxon>
        <taxon>Ericales</taxon>
        <taxon>Actinidiaceae</taxon>
        <taxon>Actinidia</taxon>
    </lineage>
</organism>
<comment type="caution">
    <text evidence="2">The sequence shown here is derived from an EMBL/GenBank/DDBJ whole genome shotgun (WGS) entry which is preliminary data.</text>
</comment>
<proteinExistence type="predicted"/>
<evidence type="ECO:0000313" key="3">
    <source>
        <dbReference type="Proteomes" id="UP000585474"/>
    </source>
</evidence>
<name>A0A7J0E848_9ERIC</name>
<dbReference type="AlphaFoldDB" id="A0A7J0E848"/>
<evidence type="ECO:0000256" key="1">
    <source>
        <dbReference type="SAM" id="MobiDB-lite"/>
    </source>
</evidence>
<feature type="region of interest" description="Disordered" evidence="1">
    <location>
        <begin position="132"/>
        <end position="152"/>
    </location>
</feature>
<protein>
    <submittedName>
        <fullName evidence="2">C2 domain-containing protein</fullName>
    </submittedName>
</protein>
<keyword evidence="3" id="KW-1185">Reference proteome</keyword>
<dbReference type="EMBL" id="BJWL01000002">
    <property type="protein sequence ID" value="GFY82545.1"/>
    <property type="molecule type" value="Genomic_DNA"/>
</dbReference>
<dbReference type="Proteomes" id="UP000585474">
    <property type="component" value="Unassembled WGS sequence"/>
</dbReference>